<dbReference type="EMBL" id="JAHLQT010028013">
    <property type="protein sequence ID" value="KAG7162211.1"/>
    <property type="molecule type" value="Genomic_DNA"/>
</dbReference>
<sequence>MEVMRQMNMPTTGRASRIWLMRRQRMVKSTRATRSSPSPTDEGIMLPLISLPRGALVCAGGLGGTRAGPPLPSRHRAMAPSSCCCWHCRGPTVFRSGTHTTSACEEHTSAWEGHPHQCL</sequence>
<accession>A0A8J5JQF6</accession>
<dbReference type="AlphaFoldDB" id="A0A8J5JQF6"/>
<reference evidence="1" key="1">
    <citation type="journal article" date="2021" name="Sci. Adv.">
        <title>The American lobster genome reveals insights on longevity, neural, and immune adaptations.</title>
        <authorList>
            <person name="Polinski J.M."/>
            <person name="Zimin A.V."/>
            <person name="Clark K.F."/>
            <person name="Kohn A.B."/>
            <person name="Sadowski N."/>
            <person name="Timp W."/>
            <person name="Ptitsyn A."/>
            <person name="Khanna P."/>
            <person name="Romanova D.Y."/>
            <person name="Williams P."/>
            <person name="Greenwood S.J."/>
            <person name="Moroz L.L."/>
            <person name="Walt D.R."/>
            <person name="Bodnar A.G."/>
        </authorList>
    </citation>
    <scope>NUCLEOTIDE SEQUENCE</scope>
    <source>
        <strain evidence="1">GMGI-L3</strain>
    </source>
</reference>
<name>A0A8J5JQF6_HOMAM</name>
<protein>
    <submittedName>
        <fullName evidence="1">Uncharacterized protein</fullName>
    </submittedName>
</protein>
<evidence type="ECO:0000313" key="1">
    <source>
        <dbReference type="EMBL" id="KAG7162211.1"/>
    </source>
</evidence>
<gene>
    <name evidence="1" type="ORF">Hamer_G010886</name>
</gene>
<organism evidence="1 2">
    <name type="scientific">Homarus americanus</name>
    <name type="common">American lobster</name>
    <dbReference type="NCBI Taxonomy" id="6706"/>
    <lineage>
        <taxon>Eukaryota</taxon>
        <taxon>Metazoa</taxon>
        <taxon>Ecdysozoa</taxon>
        <taxon>Arthropoda</taxon>
        <taxon>Crustacea</taxon>
        <taxon>Multicrustacea</taxon>
        <taxon>Malacostraca</taxon>
        <taxon>Eumalacostraca</taxon>
        <taxon>Eucarida</taxon>
        <taxon>Decapoda</taxon>
        <taxon>Pleocyemata</taxon>
        <taxon>Astacidea</taxon>
        <taxon>Nephropoidea</taxon>
        <taxon>Nephropidae</taxon>
        <taxon>Homarus</taxon>
    </lineage>
</organism>
<comment type="caution">
    <text evidence="1">The sequence shown here is derived from an EMBL/GenBank/DDBJ whole genome shotgun (WGS) entry which is preliminary data.</text>
</comment>
<proteinExistence type="predicted"/>
<evidence type="ECO:0000313" key="2">
    <source>
        <dbReference type="Proteomes" id="UP000747542"/>
    </source>
</evidence>
<dbReference type="Proteomes" id="UP000747542">
    <property type="component" value="Unassembled WGS sequence"/>
</dbReference>
<keyword evidence="2" id="KW-1185">Reference proteome</keyword>